<feature type="region of interest" description="Disordered" evidence="1">
    <location>
        <begin position="57"/>
        <end position="146"/>
    </location>
</feature>
<dbReference type="Gramene" id="MELO3C014822.2.1">
    <property type="protein sequence ID" value="MELO3C014822.2.1"/>
    <property type="gene ID" value="MELO3C014822.2"/>
</dbReference>
<sequence length="146" mass="16081">MPTTSRVSPQSQKSKPTKSKSPPPIEKLTTTSSPKHKTNKKCVLILFYLAGTSLPCQEETPQPLDAIPINQAKPPSPETSNQDVFHETFYVPTTLLDDATKESEEGGKGKEVLEEAIDDPLQREKEVFPSEKSLHSKPKSIPEALT</sequence>
<organism evidence="2">
    <name type="scientific">Cucumis melo</name>
    <name type="common">Muskmelon</name>
    <dbReference type="NCBI Taxonomy" id="3656"/>
    <lineage>
        <taxon>Eukaryota</taxon>
        <taxon>Viridiplantae</taxon>
        <taxon>Streptophyta</taxon>
        <taxon>Embryophyta</taxon>
        <taxon>Tracheophyta</taxon>
        <taxon>Spermatophyta</taxon>
        <taxon>Magnoliopsida</taxon>
        <taxon>eudicotyledons</taxon>
        <taxon>Gunneridae</taxon>
        <taxon>Pentapetalae</taxon>
        <taxon>rosids</taxon>
        <taxon>fabids</taxon>
        <taxon>Cucurbitales</taxon>
        <taxon>Cucurbitaceae</taxon>
        <taxon>Benincaseae</taxon>
        <taxon>Cucumis</taxon>
    </lineage>
</organism>
<reference evidence="2" key="1">
    <citation type="submission" date="2023-03" db="UniProtKB">
        <authorList>
            <consortium name="EnsemblPlants"/>
        </authorList>
    </citation>
    <scope>IDENTIFICATION</scope>
</reference>
<evidence type="ECO:0000313" key="2">
    <source>
        <dbReference type="EnsemblPlants" id="MELO3C014822.2.1"/>
    </source>
</evidence>
<proteinExistence type="predicted"/>
<dbReference type="AlphaFoldDB" id="A0A9I9D934"/>
<dbReference type="EnsemblPlants" id="MELO3C014822.2.1">
    <property type="protein sequence ID" value="MELO3C014822.2.1"/>
    <property type="gene ID" value="MELO3C014822.2"/>
</dbReference>
<evidence type="ECO:0000256" key="1">
    <source>
        <dbReference type="SAM" id="MobiDB-lite"/>
    </source>
</evidence>
<feature type="region of interest" description="Disordered" evidence="1">
    <location>
        <begin position="1"/>
        <end position="36"/>
    </location>
</feature>
<name>A0A9I9D934_CUCME</name>
<protein>
    <submittedName>
        <fullName evidence="2">Uncharacterized protein</fullName>
    </submittedName>
</protein>
<feature type="compositionally biased region" description="Basic and acidic residues" evidence="1">
    <location>
        <begin position="98"/>
        <end position="113"/>
    </location>
</feature>
<accession>A0A9I9D934</accession>
<feature type="compositionally biased region" description="Basic and acidic residues" evidence="1">
    <location>
        <begin position="120"/>
        <end position="134"/>
    </location>
</feature>